<organism evidence="2 3">
    <name type="scientific">Cercophora newfieldiana</name>
    <dbReference type="NCBI Taxonomy" id="92897"/>
    <lineage>
        <taxon>Eukaryota</taxon>
        <taxon>Fungi</taxon>
        <taxon>Dikarya</taxon>
        <taxon>Ascomycota</taxon>
        <taxon>Pezizomycotina</taxon>
        <taxon>Sordariomycetes</taxon>
        <taxon>Sordariomycetidae</taxon>
        <taxon>Sordariales</taxon>
        <taxon>Lasiosphaeriaceae</taxon>
        <taxon>Cercophora</taxon>
    </lineage>
</organism>
<sequence length="372" mass="40986">MDCQDRVTAGGSSGVEFAMPGGDWTDINLTRQEKAINEFVYEHFKNGLALEESTDVLHKPSWDNLGRQDCWVPNLNETQQAERNALVLRILDKIKANHYLHEMTAEEWELVPEPNDEAVGAPLANAYIPPPKTELHFAAEAAWAHDNSINNRADSGSIWGDSTATATDSFENASSPRSGSTWEVSTTMTAWEDDDATGMFIRHDWDAAEGQEAVNEKPHVTLDYNPCEVSGDDDDDFIVVSNKKPTRKPTTRQNQQTRTSVARSNVPRNTPSNASWSFAPIAAPQPKAPQNIDDVDSFSQAAFGTRSANSIDDVDAFSRAAFGGNNNFGTKYSGSGQKANNGGKKNKRESVWGPKPGPNPNRKMQIPIYMRK</sequence>
<accession>A0AA40CJ22</accession>
<feature type="region of interest" description="Disordered" evidence="1">
    <location>
        <begin position="324"/>
        <end position="372"/>
    </location>
</feature>
<keyword evidence="3" id="KW-1185">Reference proteome</keyword>
<gene>
    <name evidence="2" type="ORF">B0T16DRAFT_242499</name>
</gene>
<name>A0AA40CJ22_9PEZI</name>
<evidence type="ECO:0000256" key="1">
    <source>
        <dbReference type="SAM" id="MobiDB-lite"/>
    </source>
</evidence>
<dbReference type="EMBL" id="JAULSV010000007">
    <property type="protein sequence ID" value="KAK0639338.1"/>
    <property type="molecule type" value="Genomic_DNA"/>
</dbReference>
<reference evidence="2" key="1">
    <citation type="submission" date="2023-06" db="EMBL/GenBank/DDBJ databases">
        <title>Genome-scale phylogeny and comparative genomics of the fungal order Sordariales.</title>
        <authorList>
            <consortium name="Lawrence Berkeley National Laboratory"/>
            <person name="Hensen N."/>
            <person name="Bonometti L."/>
            <person name="Westerberg I."/>
            <person name="Brannstrom I.O."/>
            <person name="Guillou S."/>
            <person name="Cros-Aarteil S."/>
            <person name="Calhoun S."/>
            <person name="Haridas S."/>
            <person name="Kuo A."/>
            <person name="Mondo S."/>
            <person name="Pangilinan J."/>
            <person name="Riley R."/>
            <person name="Labutti K."/>
            <person name="Andreopoulos B."/>
            <person name="Lipzen A."/>
            <person name="Chen C."/>
            <person name="Yanf M."/>
            <person name="Daum C."/>
            <person name="Ng V."/>
            <person name="Clum A."/>
            <person name="Steindorff A."/>
            <person name="Ohm R."/>
            <person name="Martin F."/>
            <person name="Silar P."/>
            <person name="Natvig D."/>
            <person name="Lalanne C."/>
            <person name="Gautier V."/>
            <person name="Ament-Velasquez S.L."/>
            <person name="Kruys A."/>
            <person name="Hutchinson M.I."/>
            <person name="Powell A.J."/>
            <person name="Barry K."/>
            <person name="Miller A.N."/>
            <person name="Grigoriev I.V."/>
            <person name="Debuchy R."/>
            <person name="Gladieux P."/>
            <person name="Thoren M.H."/>
            <person name="Johannesson H."/>
        </authorList>
    </citation>
    <scope>NUCLEOTIDE SEQUENCE</scope>
    <source>
        <strain evidence="2">SMH2532-1</strain>
    </source>
</reference>
<dbReference type="Proteomes" id="UP001174936">
    <property type="component" value="Unassembled WGS sequence"/>
</dbReference>
<feature type="compositionally biased region" description="Polar residues" evidence="1">
    <location>
        <begin position="324"/>
        <end position="333"/>
    </location>
</feature>
<proteinExistence type="predicted"/>
<evidence type="ECO:0000313" key="2">
    <source>
        <dbReference type="EMBL" id="KAK0639338.1"/>
    </source>
</evidence>
<feature type="compositionally biased region" description="Low complexity" evidence="1">
    <location>
        <begin position="334"/>
        <end position="343"/>
    </location>
</feature>
<comment type="caution">
    <text evidence="2">The sequence shown here is derived from an EMBL/GenBank/DDBJ whole genome shotgun (WGS) entry which is preliminary data.</text>
</comment>
<protein>
    <submittedName>
        <fullName evidence="2">Uncharacterized protein</fullName>
    </submittedName>
</protein>
<feature type="compositionally biased region" description="Polar residues" evidence="1">
    <location>
        <begin position="251"/>
        <end position="276"/>
    </location>
</feature>
<feature type="region of interest" description="Disordered" evidence="1">
    <location>
        <begin position="243"/>
        <end position="276"/>
    </location>
</feature>
<dbReference type="AlphaFoldDB" id="A0AA40CJ22"/>
<evidence type="ECO:0000313" key="3">
    <source>
        <dbReference type="Proteomes" id="UP001174936"/>
    </source>
</evidence>